<proteinExistence type="predicted"/>
<gene>
    <name evidence="2" type="ORF">G8O64_001880</name>
    <name evidence="1" type="ORF">G8V93_001595</name>
</gene>
<sequence>MFTGSPLPLKAEGSVFWAQPERAHSKASAIKRFIKNFLNEFLI</sequence>
<evidence type="ECO:0000313" key="2">
    <source>
        <dbReference type="EMBL" id="HAG5356305.1"/>
    </source>
</evidence>
<dbReference type="AlphaFoldDB" id="A0A759GUQ9"/>
<name>A0A759GUQ9_SALER</name>
<evidence type="ECO:0000313" key="1">
    <source>
        <dbReference type="EMBL" id="HAG1880161.1"/>
    </source>
</evidence>
<dbReference type="EMBL" id="DAAYQT010000004">
    <property type="protein sequence ID" value="HAG5356305.1"/>
    <property type="molecule type" value="Genomic_DNA"/>
</dbReference>
<dbReference type="EMBL" id="DAAXOF010000003">
    <property type="protein sequence ID" value="HAG1880161.1"/>
    <property type="molecule type" value="Genomic_DNA"/>
</dbReference>
<comment type="caution">
    <text evidence="1">The sequence shown here is derived from an EMBL/GenBank/DDBJ whole genome shotgun (WGS) entry which is preliminary data.</text>
</comment>
<reference evidence="1" key="1">
    <citation type="journal article" date="2018" name="Genome Biol.">
        <title>SKESA: strategic k-mer extension for scrupulous assemblies.</title>
        <authorList>
            <person name="Souvorov A."/>
            <person name="Agarwala R."/>
            <person name="Lipman D.J."/>
        </authorList>
    </citation>
    <scope>NUCLEOTIDE SEQUENCE</scope>
    <source>
        <strain evidence="2">MA.CK_98/00010293</strain>
        <strain evidence="1">MA.CK_98/00011463</strain>
    </source>
</reference>
<organism evidence="1">
    <name type="scientific">Salmonella enterica</name>
    <name type="common">Salmonella choleraesuis</name>
    <dbReference type="NCBI Taxonomy" id="28901"/>
    <lineage>
        <taxon>Bacteria</taxon>
        <taxon>Pseudomonadati</taxon>
        <taxon>Pseudomonadota</taxon>
        <taxon>Gammaproteobacteria</taxon>
        <taxon>Enterobacterales</taxon>
        <taxon>Enterobacteriaceae</taxon>
        <taxon>Salmonella</taxon>
    </lineage>
</organism>
<protein>
    <submittedName>
        <fullName evidence="1">Uncharacterized protein</fullName>
    </submittedName>
</protein>
<reference evidence="1" key="2">
    <citation type="submission" date="2020-02" db="EMBL/GenBank/DDBJ databases">
        <authorList>
            <consortium name="NCBI Pathogen Detection Project"/>
        </authorList>
    </citation>
    <scope>NUCLEOTIDE SEQUENCE</scope>
    <source>
        <strain evidence="2">MA.CK_98/00010293</strain>
        <strain evidence="1">MA.CK_98/00011463</strain>
    </source>
</reference>
<accession>A0A759GUQ9</accession>